<dbReference type="Gene3D" id="2.60.40.2500">
    <property type="match status" value="1"/>
</dbReference>
<protein>
    <submittedName>
        <fullName evidence="5">Lytic transglycosylase</fullName>
    </submittedName>
</protein>
<organism evidence="5 6">
    <name type="scientific">Burkholderia stabilis</name>
    <dbReference type="NCBI Taxonomy" id="95485"/>
    <lineage>
        <taxon>Bacteria</taxon>
        <taxon>Pseudomonadati</taxon>
        <taxon>Pseudomonadota</taxon>
        <taxon>Betaproteobacteria</taxon>
        <taxon>Burkholderiales</taxon>
        <taxon>Burkholderiaceae</taxon>
        <taxon>Burkholderia</taxon>
        <taxon>Burkholderia cepacia complex</taxon>
    </lineage>
</organism>
<gene>
    <name evidence="5" type="ORF">D1006_15060</name>
</gene>
<dbReference type="InterPro" id="IPR038161">
    <property type="entry name" value="VirB9/CagX/TrbG_C_sf"/>
</dbReference>
<feature type="region of interest" description="Disordered" evidence="3">
    <location>
        <begin position="188"/>
        <end position="214"/>
    </location>
</feature>
<name>A0A4Q2AVQ1_9BURK</name>
<dbReference type="InterPro" id="IPR010258">
    <property type="entry name" value="Conjugal_tfr_TrbG/VirB9/CagX"/>
</dbReference>
<reference evidence="5 6" key="1">
    <citation type="submission" date="2018-08" db="EMBL/GenBank/DDBJ databases">
        <title>Mountain-cultivated ginseng endophyte, Burkholderia stabilis and its activity against ginseng root rot disease.</title>
        <authorList>
            <person name="Tapan Kumar M."/>
            <person name="Bae H."/>
            <person name="Shanmugam G."/>
            <person name="Jeon J."/>
        </authorList>
    </citation>
    <scope>NUCLEOTIDE SEQUENCE [LARGE SCALE GENOMIC DNA]</scope>
    <source>
        <strain evidence="5 6">EB159</strain>
    </source>
</reference>
<accession>A0A4Q2AVQ1</accession>
<proteinExistence type="inferred from homology"/>
<dbReference type="RefSeq" id="WP_129514289.1">
    <property type="nucleotide sequence ID" value="NZ_QWEX01000001.1"/>
</dbReference>
<dbReference type="CDD" id="cd06911">
    <property type="entry name" value="VirB9_CagX_TrbG"/>
    <property type="match status" value="1"/>
</dbReference>
<dbReference type="InterPro" id="IPR008258">
    <property type="entry name" value="Transglycosylase_SLT_dom_1"/>
</dbReference>
<dbReference type="OrthoDB" id="5357875at2"/>
<comment type="caution">
    <text evidence="5">The sequence shown here is derived from an EMBL/GenBank/DDBJ whole genome shotgun (WGS) entry which is preliminary data.</text>
</comment>
<dbReference type="SUPFAM" id="SSF53955">
    <property type="entry name" value="Lysozyme-like"/>
    <property type="match status" value="1"/>
</dbReference>
<feature type="compositionally biased region" description="Pro residues" evidence="3">
    <location>
        <begin position="195"/>
        <end position="205"/>
    </location>
</feature>
<feature type="domain" description="Transglycosylase SLT" evidence="4">
    <location>
        <begin position="35"/>
        <end position="131"/>
    </location>
</feature>
<evidence type="ECO:0000313" key="6">
    <source>
        <dbReference type="Proteomes" id="UP000289650"/>
    </source>
</evidence>
<dbReference type="Gene3D" id="1.10.530.10">
    <property type="match status" value="1"/>
</dbReference>
<dbReference type="Pfam" id="PF01464">
    <property type="entry name" value="SLT"/>
    <property type="match status" value="1"/>
</dbReference>
<dbReference type="InterPro" id="IPR033645">
    <property type="entry name" value="VirB9/CagX/TrbG_C"/>
</dbReference>
<evidence type="ECO:0000313" key="5">
    <source>
        <dbReference type="EMBL" id="RXV73517.1"/>
    </source>
</evidence>
<evidence type="ECO:0000256" key="1">
    <source>
        <dbReference type="ARBA" id="ARBA00006135"/>
    </source>
</evidence>
<dbReference type="Proteomes" id="UP000289650">
    <property type="component" value="Unassembled WGS sequence"/>
</dbReference>
<feature type="compositionally biased region" description="Polar residues" evidence="3">
    <location>
        <begin position="362"/>
        <end position="377"/>
    </location>
</feature>
<keyword evidence="2" id="KW-0732">Signal</keyword>
<dbReference type="EMBL" id="QWEX01000001">
    <property type="protein sequence ID" value="RXV73517.1"/>
    <property type="molecule type" value="Genomic_DNA"/>
</dbReference>
<dbReference type="CDD" id="cd13400">
    <property type="entry name" value="LT_IagB-like"/>
    <property type="match status" value="1"/>
</dbReference>
<feature type="region of interest" description="Disordered" evidence="3">
    <location>
        <begin position="362"/>
        <end position="407"/>
    </location>
</feature>
<evidence type="ECO:0000256" key="3">
    <source>
        <dbReference type="SAM" id="MobiDB-lite"/>
    </source>
</evidence>
<comment type="similarity">
    <text evidence="1">Belongs to the TrbG/VirB9 family.</text>
</comment>
<sequence>MPRHTTRSISRETLKVASTIAMSCALHGVARADCLDDAAAFQHVSVALMRGIAQVESGMNPNAVNTNTNGTVDIGLMQINSTWLPTLAREGITQQSLFDPCTNAYVGAWILSQNIRQLGPNWNAIGAYNSASPDKRLAYARKVYDAIRTMPDSPDTPMPILPPSFTPPQQQQAYNPFASLSVSAPPVTRARTISPAPPPPPPPQGGPAGPAGTYNFGWTVTGADQAKPTQVFDDGARIYVQFSDMKHVPAIFTETSAGRVLMSWELQFPYAVVTRPAQTLIFQLGPFEARAQRGAAGAAGMTAQAGTATQRPGTAGSPTAAAAASKKSADAGTNTAANTAANAATKRTSSTDALWYLNTPSTSGSGSNAASPSTANIPATLPTAVTSNTPPAAPVPAPAAQPSRVSTDALWYISK</sequence>
<dbReference type="AlphaFoldDB" id="A0A4Q2AVQ1"/>
<evidence type="ECO:0000256" key="2">
    <source>
        <dbReference type="ARBA" id="ARBA00022729"/>
    </source>
</evidence>
<evidence type="ECO:0000259" key="4">
    <source>
        <dbReference type="Pfam" id="PF01464"/>
    </source>
</evidence>
<dbReference type="Pfam" id="PF03524">
    <property type="entry name" value="CagX"/>
    <property type="match status" value="1"/>
</dbReference>
<feature type="region of interest" description="Disordered" evidence="3">
    <location>
        <begin position="302"/>
        <end position="333"/>
    </location>
</feature>
<dbReference type="InterPro" id="IPR023346">
    <property type="entry name" value="Lysozyme-like_dom_sf"/>
</dbReference>